<protein>
    <submittedName>
        <fullName evidence="2">Flavoprotein</fullName>
    </submittedName>
</protein>
<keyword evidence="3" id="KW-1185">Reference proteome</keyword>
<sequence>MGDLRIVVCGGAVAAGVGRLIDEAVGRGWSVDVTATQSALDFLDSAEIARASGKPVRTVYKFAPDGSRVSPPADALIVAPATYNTINKLALGIADTYPLSSVAEAIGRGVPTVIVPAVNTALAARHPFQRAIASLRDEGVRVLFGPSDNWEPLPPGQNGDPNRFPWRRALDLAESLTTVDTRVPMRS</sequence>
<name>A0A919K631_9ACTN</name>
<dbReference type="GO" id="GO:0071513">
    <property type="term" value="C:phosphopantothenoylcysteine decarboxylase complex"/>
    <property type="evidence" value="ECO:0007669"/>
    <property type="project" value="TreeGrafter"/>
</dbReference>
<dbReference type="Pfam" id="PF02441">
    <property type="entry name" value="Flavoprotein"/>
    <property type="match status" value="1"/>
</dbReference>
<dbReference type="InterPro" id="IPR003382">
    <property type="entry name" value="Flavoprotein"/>
</dbReference>
<proteinExistence type="predicted"/>
<organism evidence="2 3">
    <name type="scientific">Paractinoplanes rishiriensis</name>
    <dbReference type="NCBI Taxonomy" id="1050105"/>
    <lineage>
        <taxon>Bacteria</taxon>
        <taxon>Bacillati</taxon>
        <taxon>Actinomycetota</taxon>
        <taxon>Actinomycetes</taxon>
        <taxon>Micromonosporales</taxon>
        <taxon>Micromonosporaceae</taxon>
        <taxon>Paractinoplanes</taxon>
    </lineage>
</organism>
<dbReference type="InterPro" id="IPR036551">
    <property type="entry name" value="Flavin_trans-like"/>
</dbReference>
<evidence type="ECO:0000313" key="3">
    <source>
        <dbReference type="Proteomes" id="UP000636960"/>
    </source>
</evidence>
<dbReference type="PANTHER" id="PTHR14359:SF6">
    <property type="entry name" value="PHOSPHOPANTOTHENOYLCYSTEINE DECARBOXYLASE"/>
    <property type="match status" value="1"/>
</dbReference>
<comment type="caution">
    <text evidence="2">The sequence shown here is derived from an EMBL/GenBank/DDBJ whole genome shotgun (WGS) entry which is preliminary data.</text>
</comment>
<dbReference type="AlphaFoldDB" id="A0A919K631"/>
<dbReference type="SUPFAM" id="SSF52507">
    <property type="entry name" value="Homo-oligomeric flavin-containing Cys decarboxylases, HFCD"/>
    <property type="match status" value="1"/>
</dbReference>
<gene>
    <name evidence="2" type="ORF">Ari01nite_82630</name>
</gene>
<evidence type="ECO:0000259" key="1">
    <source>
        <dbReference type="Pfam" id="PF02441"/>
    </source>
</evidence>
<dbReference type="GO" id="GO:0004633">
    <property type="term" value="F:phosphopantothenoylcysteine decarboxylase activity"/>
    <property type="evidence" value="ECO:0007669"/>
    <property type="project" value="TreeGrafter"/>
</dbReference>
<dbReference type="GO" id="GO:0010181">
    <property type="term" value="F:FMN binding"/>
    <property type="evidence" value="ECO:0007669"/>
    <property type="project" value="TreeGrafter"/>
</dbReference>
<evidence type="ECO:0000313" key="2">
    <source>
        <dbReference type="EMBL" id="GIF00799.1"/>
    </source>
</evidence>
<accession>A0A919K631</accession>
<dbReference type="PANTHER" id="PTHR14359">
    <property type="entry name" value="HOMO-OLIGOMERIC FLAVIN CONTAINING CYS DECARBOXYLASE FAMILY"/>
    <property type="match status" value="1"/>
</dbReference>
<dbReference type="Proteomes" id="UP000636960">
    <property type="component" value="Unassembled WGS sequence"/>
</dbReference>
<dbReference type="Gene3D" id="3.40.50.1950">
    <property type="entry name" value="Flavin prenyltransferase-like"/>
    <property type="match status" value="1"/>
</dbReference>
<dbReference type="GO" id="GO:0015937">
    <property type="term" value="P:coenzyme A biosynthetic process"/>
    <property type="evidence" value="ECO:0007669"/>
    <property type="project" value="TreeGrafter"/>
</dbReference>
<feature type="domain" description="Flavoprotein" evidence="1">
    <location>
        <begin position="6"/>
        <end position="135"/>
    </location>
</feature>
<reference evidence="2" key="1">
    <citation type="submission" date="2021-01" db="EMBL/GenBank/DDBJ databases">
        <title>Whole genome shotgun sequence of Actinoplanes rishiriensis NBRC 108556.</title>
        <authorList>
            <person name="Komaki H."/>
            <person name="Tamura T."/>
        </authorList>
    </citation>
    <scope>NUCLEOTIDE SEQUENCE</scope>
    <source>
        <strain evidence="2">NBRC 108556</strain>
    </source>
</reference>
<dbReference type="EMBL" id="BOMV01000091">
    <property type="protein sequence ID" value="GIF00799.1"/>
    <property type="molecule type" value="Genomic_DNA"/>
</dbReference>
<dbReference type="RefSeq" id="WP_203788972.1">
    <property type="nucleotide sequence ID" value="NZ_BOMV01000091.1"/>
</dbReference>